<dbReference type="AlphaFoldDB" id="A0A6C0LS03"/>
<accession>A0A6C0LS03</accession>
<organism evidence="1">
    <name type="scientific">viral metagenome</name>
    <dbReference type="NCBI Taxonomy" id="1070528"/>
    <lineage>
        <taxon>unclassified sequences</taxon>
        <taxon>metagenomes</taxon>
        <taxon>organismal metagenomes</taxon>
    </lineage>
</organism>
<reference evidence="1" key="1">
    <citation type="journal article" date="2020" name="Nature">
        <title>Giant virus diversity and host interactions through global metagenomics.</title>
        <authorList>
            <person name="Schulz F."/>
            <person name="Roux S."/>
            <person name="Paez-Espino D."/>
            <person name="Jungbluth S."/>
            <person name="Walsh D.A."/>
            <person name="Denef V.J."/>
            <person name="McMahon K.D."/>
            <person name="Konstantinidis K.T."/>
            <person name="Eloe-Fadrosh E.A."/>
            <person name="Kyrpides N.C."/>
            <person name="Woyke T."/>
        </authorList>
    </citation>
    <scope>NUCLEOTIDE SEQUENCE</scope>
    <source>
        <strain evidence="1">GVMAG-S-1014582-52</strain>
    </source>
</reference>
<name>A0A6C0LS03_9ZZZZ</name>
<proteinExistence type="predicted"/>
<dbReference type="EMBL" id="MN740556">
    <property type="protein sequence ID" value="QHU33160.1"/>
    <property type="molecule type" value="Genomic_DNA"/>
</dbReference>
<evidence type="ECO:0000313" key="1">
    <source>
        <dbReference type="EMBL" id="QHU33160.1"/>
    </source>
</evidence>
<protein>
    <submittedName>
        <fullName evidence="1">Uncharacterized protein</fullName>
    </submittedName>
</protein>
<sequence>MSKFCGFMMKNGKENPIIIYAELDTSLPYISDYLEGNIRSDFCVLSDTICKIHDKIYNYNFCKSNDEIIMYGIAKPSRLELIFPCMYNSRFFVVTTKKRISILNENSVQ</sequence>